<protein>
    <submittedName>
        <fullName evidence="11">Oligopeptide/dipeptide ABC transporter, ATP-binding protein</fullName>
    </submittedName>
</protein>
<dbReference type="PANTHER" id="PTHR43297">
    <property type="entry name" value="OLIGOPEPTIDE TRANSPORT ATP-BINDING PROTEIN APPD"/>
    <property type="match status" value="1"/>
</dbReference>
<dbReference type="SUPFAM" id="SSF52540">
    <property type="entry name" value="P-loop containing nucleoside triphosphate hydrolases"/>
    <property type="match status" value="1"/>
</dbReference>
<dbReference type="AlphaFoldDB" id="I4CF69"/>
<organism evidence="11 12">
    <name type="scientific">Desulfomonile tiedjei (strain ATCC 49306 / DSM 6799 / DCB-1)</name>
    <dbReference type="NCBI Taxonomy" id="706587"/>
    <lineage>
        <taxon>Bacteria</taxon>
        <taxon>Pseudomonadati</taxon>
        <taxon>Thermodesulfobacteriota</taxon>
        <taxon>Desulfomonilia</taxon>
        <taxon>Desulfomonilales</taxon>
        <taxon>Desulfomonilaceae</taxon>
        <taxon>Desulfomonile</taxon>
    </lineage>
</organism>
<dbReference type="InterPro" id="IPR017871">
    <property type="entry name" value="ABC_transporter-like_CS"/>
</dbReference>
<evidence type="ECO:0000256" key="6">
    <source>
        <dbReference type="ARBA" id="ARBA00022741"/>
    </source>
</evidence>
<evidence type="ECO:0000313" key="11">
    <source>
        <dbReference type="EMBL" id="AFM28210.1"/>
    </source>
</evidence>
<dbReference type="Pfam" id="PF08352">
    <property type="entry name" value="oligo_HPY"/>
    <property type="match status" value="1"/>
</dbReference>
<dbReference type="InterPro" id="IPR013563">
    <property type="entry name" value="Oligopep_ABC_C"/>
</dbReference>
<dbReference type="PROSITE" id="PS50893">
    <property type="entry name" value="ABC_TRANSPORTER_2"/>
    <property type="match status" value="1"/>
</dbReference>
<dbReference type="STRING" id="706587.Desti_5630"/>
<comment type="subcellular location">
    <subcellularLocation>
        <location evidence="1">Cell inner membrane</location>
        <topology evidence="1">Peripheral membrane protein</topology>
    </subcellularLocation>
</comment>
<feature type="domain" description="ABC transporter" evidence="10">
    <location>
        <begin position="7"/>
        <end position="266"/>
    </location>
</feature>
<accession>I4CF69</accession>
<evidence type="ECO:0000256" key="9">
    <source>
        <dbReference type="ARBA" id="ARBA00023136"/>
    </source>
</evidence>
<dbReference type="GO" id="GO:0005524">
    <property type="term" value="F:ATP binding"/>
    <property type="evidence" value="ECO:0007669"/>
    <property type="project" value="UniProtKB-KW"/>
</dbReference>
<dbReference type="KEGG" id="dti:Desti_5630"/>
<evidence type="ECO:0000256" key="3">
    <source>
        <dbReference type="ARBA" id="ARBA00022448"/>
    </source>
</evidence>
<dbReference type="EMBL" id="CP003360">
    <property type="protein sequence ID" value="AFM28210.1"/>
    <property type="molecule type" value="Genomic_DNA"/>
</dbReference>
<reference evidence="12" key="1">
    <citation type="submission" date="2012-06" db="EMBL/GenBank/DDBJ databases">
        <title>Complete sequence of chromosome of Desulfomonile tiedjei DSM 6799.</title>
        <authorList>
            <person name="Lucas S."/>
            <person name="Copeland A."/>
            <person name="Lapidus A."/>
            <person name="Glavina del Rio T."/>
            <person name="Dalin E."/>
            <person name="Tice H."/>
            <person name="Bruce D."/>
            <person name="Goodwin L."/>
            <person name="Pitluck S."/>
            <person name="Peters L."/>
            <person name="Ovchinnikova G."/>
            <person name="Zeytun A."/>
            <person name="Lu M."/>
            <person name="Kyrpides N."/>
            <person name="Mavromatis K."/>
            <person name="Ivanova N."/>
            <person name="Brettin T."/>
            <person name="Detter J.C."/>
            <person name="Han C."/>
            <person name="Larimer F."/>
            <person name="Land M."/>
            <person name="Hauser L."/>
            <person name="Markowitz V."/>
            <person name="Cheng J.-F."/>
            <person name="Hugenholtz P."/>
            <person name="Woyke T."/>
            <person name="Wu D."/>
            <person name="Spring S."/>
            <person name="Schroeder M."/>
            <person name="Brambilla E."/>
            <person name="Klenk H.-P."/>
            <person name="Eisen J.A."/>
        </authorList>
    </citation>
    <scope>NUCLEOTIDE SEQUENCE [LARGE SCALE GENOMIC DNA]</scope>
    <source>
        <strain evidence="12">ATCC 49306 / DSM 6799 / DCB-1</strain>
    </source>
</reference>
<keyword evidence="6" id="KW-0547">Nucleotide-binding</keyword>
<dbReference type="InterPro" id="IPR003439">
    <property type="entry name" value="ABC_transporter-like_ATP-bd"/>
</dbReference>
<dbReference type="Pfam" id="PF00005">
    <property type="entry name" value="ABC_tran"/>
    <property type="match status" value="1"/>
</dbReference>
<evidence type="ECO:0000259" key="10">
    <source>
        <dbReference type="PROSITE" id="PS50893"/>
    </source>
</evidence>
<keyword evidence="8" id="KW-1278">Translocase</keyword>
<name>I4CF69_DESTA</name>
<keyword evidence="5" id="KW-0997">Cell inner membrane</keyword>
<keyword evidence="12" id="KW-1185">Reference proteome</keyword>
<dbReference type="PANTHER" id="PTHR43297:SF14">
    <property type="entry name" value="ATPASE AAA-TYPE CORE DOMAIN-CONTAINING PROTEIN"/>
    <property type="match status" value="1"/>
</dbReference>
<dbReference type="HOGENOM" id="CLU_000604_1_23_7"/>
<gene>
    <name evidence="11" type="ordered locus">Desti_5630</name>
</gene>
<dbReference type="GO" id="GO:0015833">
    <property type="term" value="P:peptide transport"/>
    <property type="evidence" value="ECO:0007669"/>
    <property type="project" value="InterPro"/>
</dbReference>
<dbReference type="Proteomes" id="UP000006055">
    <property type="component" value="Chromosome"/>
</dbReference>
<dbReference type="CDD" id="cd03257">
    <property type="entry name" value="ABC_NikE_OppD_transporters"/>
    <property type="match status" value="1"/>
</dbReference>
<evidence type="ECO:0000256" key="8">
    <source>
        <dbReference type="ARBA" id="ARBA00022967"/>
    </source>
</evidence>
<dbReference type="GO" id="GO:0005886">
    <property type="term" value="C:plasma membrane"/>
    <property type="evidence" value="ECO:0007669"/>
    <property type="project" value="UniProtKB-SubCell"/>
</dbReference>
<dbReference type="OrthoDB" id="9809450at2"/>
<keyword evidence="4" id="KW-1003">Cell membrane</keyword>
<sequence length="339" mass="37275">MNPALDVRNLRVHFLLDEGTVRAVDGVSFSVEPGKTLGIVGESGSGKSVIGQSILRIVPYPGKIVEGEIILQIPNGQDIPTRVNMVELDPHGRQARSIRGKEVGMIFQEPMNSFSPVHTIGSQITEALSIHADVSAQEARNRAIEMLRKVGIPQPEHRIDSYPHQLSGGMRQRAMIAMALVCNPRILIADEPTTALDVTIQAQILDLLKQLQEEFGMAILFISHNLGVISEISHDVLVIYFGRVMERAPVDVLFRDPLHPYTKALLKSVPGIDTPVRTFLSTIEGTLPDPYISIPGCPFFGRCMECGGSTVCRDSPYELTKVDDRHFVACPQMCIPNPI</sequence>
<keyword evidence="7 11" id="KW-0067">ATP-binding</keyword>
<dbReference type="FunFam" id="3.40.50.300:FF:000016">
    <property type="entry name" value="Oligopeptide ABC transporter ATP-binding component"/>
    <property type="match status" value="1"/>
</dbReference>
<evidence type="ECO:0000256" key="5">
    <source>
        <dbReference type="ARBA" id="ARBA00022519"/>
    </source>
</evidence>
<keyword evidence="9" id="KW-0472">Membrane</keyword>
<comment type="similarity">
    <text evidence="2">Belongs to the ABC transporter superfamily.</text>
</comment>
<evidence type="ECO:0000313" key="12">
    <source>
        <dbReference type="Proteomes" id="UP000006055"/>
    </source>
</evidence>
<evidence type="ECO:0000256" key="2">
    <source>
        <dbReference type="ARBA" id="ARBA00005417"/>
    </source>
</evidence>
<dbReference type="InterPro" id="IPR027417">
    <property type="entry name" value="P-loop_NTPase"/>
</dbReference>
<dbReference type="InterPro" id="IPR003593">
    <property type="entry name" value="AAA+_ATPase"/>
</dbReference>
<evidence type="ECO:0000256" key="1">
    <source>
        <dbReference type="ARBA" id="ARBA00004417"/>
    </source>
</evidence>
<proteinExistence type="inferred from homology"/>
<dbReference type="PROSITE" id="PS00211">
    <property type="entry name" value="ABC_TRANSPORTER_1"/>
    <property type="match status" value="1"/>
</dbReference>
<dbReference type="eggNOG" id="COG0444">
    <property type="taxonomic scope" value="Bacteria"/>
</dbReference>
<keyword evidence="3" id="KW-0813">Transport</keyword>
<evidence type="ECO:0000256" key="7">
    <source>
        <dbReference type="ARBA" id="ARBA00022840"/>
    </source>
</evidence>
<dbReference type="NCBIfam" id="TIGR01727">
    <property type="entry name" value="oligo_HPY"/>
    <property type="match status" value="1"/>
</dbReference>
<dbReference type="SMART" id="SM00382">
    <property type="entry name" value="AAA"/>
    <property type="match status" value="1"/>
</dbReference>
<dbReference type="RefSeq" id="WP_014813287.1">
    <property type="nucleotide sequence ID" value="NC_018025.1"/>
</dbReference>
<dbReference type="InterPro" id="IPR050388">
    <property type="entry name" value="ABC_Ni/Peptide_Import"/>
</dbReference>
<dbReference type="Gene3D" id="3.40.50.300">
    <property type="entry name" value="P-loop containing nucleotide triphosphate hydrolases"/>
    <property type="match status" value="1"/>
</dbReference>
<dbReference type="GO" id="GO:0016887">
    <property type="term" value="F:ATP hydrolysis activity"/>
    <property type="evidence" value="ECO:0007669"/>
    <property type="project" value="InterPro"/>
</dbReference>
<dbReference type="PATRIC" id="fig|706587.4.peg.6347"/>
<evidence type="ECO:0000256" key="4">
    <source>
        <dbReference type="ARBA" id="ARBA00022475"/>
    </source>
</evidence>